<proteinExistence type="predicted"/>
<keyword evidence="2" id="KW-1185">Reference proteome</keyword>
<dbReference type="Pfam" id="PF04325">
    <property type="entry name" value="DUF465"/>
    <property type="match status" value="1"/>
</dbReference>
<dbReference type="InterPro" id="IPR007420">
    <property type="entry name" value="DUF465"/>
</dbReference>
<dbReference type="EMBL" id="BMJB01000001">
    <property type="protein sequence ID" value="GGA54740.1"/>
    <property type="molecule type" value="Genomic_DNA"/>
</dbReference>
<dbReference type="AlphaFoldDB" id="A0A916RG25"/>
<name>A0A916RG25_9BACT</name>
<evidence type="ECO:0000313" key="1">
    <source>
        <dbReference type="EMBL" id="GGA54740.1"/>
    </source>
</evidence>
<reference evidence="1" key="2">
    <citation type="submission" date="2020-09" db="EMBL/GenBank/DDBJ databases">
        <authorList>
            <person name="Sun Q."/>
            <person name="Zhou Y."/>
        </authorList>
    </citation>
    <scope>NUCLEOTIDE SEQUENCE</scope>
    <source>
        <strain evidence="1">CGMCC 1.15447</strain>
    </source>
</reference>
<evidence type="ECO:0000313" key="2">
    <source>
        <dbReference type="Proteomes" id="UP000648801"/>
    </source>
</evidence>
<accession>A0A916RG25</accession>
<dbReference type="Proteomes" id="UP000648801">
    <property type="component" value="Unassembled WGS sequence"/>
</dbReference>
<reference evidence="1" key="1">
    <citation type="journal article" date="2014" name="Int. J. Syst. Evol. Microbiol.">
        <title>Complete genome sequence of Corynebacterium casei LMG S-19264T (=DSM 44701T), isolated from a smear-ripened cheese.</title>
        <authorList>
            <consortium name="US DOE Joint Genome Institute (JGI-PGF)"/>
            <person name="Walter F."/>
            <person name="Albersmeier A."/>
            <person name="Kalinowski J."/>
            <person name="Ruckert C."/>
        </authorList>
    </citation>
    <scope>NUCLEOTIDE SEQUENCE</scope>
    <source>
        <strain evidence="1">CGMCC 1.15447</strain>
    </source>
</reference>
<organism evidence="1 2">
    <name type="scientific">Edaphobacter acidisoli</name>
    <dbReference type="NCBI Taxonomy" id="2040573"/>
    <lineage>
        <taxon>Bacteria</taxon>
        <taxon>Pseudomonadati</taxon>
        <taxon>Acidobacteriota</taxon>
        <taxon>Terriglobia</taxon>
        <taxon>Terriglobales</taxon>
        <taxon>Acidobacteriaceae</taxon>
        <taxon>Edaphobacter</taxon>
    </lineage>
</organism>
<evidence type="ECO:0008006" key="3">
    <source>
        <dbReference type="Google" id="ProtNLM"/>
    </source>
</evidence>
<dbReference type="InterPro" id="IPR038444">
    <property type="entry name" value="DUF465_sf"/>
</dbReference>
<sequence length="81" mass="9664">MEVRLMQTARFTELPQASSLPSIHQLMQEHSLYDRRLETLRAKVYLTEAEKMEEVRLKKMKLHLKDEMERLRRLGAPSPEN</sequence>
<protein>
    <recommendedName>
        <fullName evidence="3">DUF465 domain-containing protein</fullName>
    </recommendedName>
</protein>
<dbReference type="Gene3D" id="6.10.280.50">
    <property type="match status" value="1"/>
</dbReference>
<comment type="caution">
    <text evidence="1">The sequence shown here is derived from an EMBL/GenBank/DDBJ whole genome shotgun (WGS) entry which is preliminary data.</text>
</comment>
<gene>
    <name evidence="1" type="ORF">GCM10011507_02550</name>
</gene>